<evidence type="ECO:0000256" key="1">
    <source>
        <dbReference type="SAM" id="SignalP"/>
    </source>
</evidence>
<organism evidence="2">
    <name type="scientific">Tanacetum cinerariifolium</name>
    <name type="common">Dalmatian daisy</name>
    <name type="synonym">Chrysanthemum cinerariifolium</name>
    <dbReference type="NCBI Taxonomy" id="118510"/>
    <lineage>
        <taxon>Eukaryota</taxon>
        <taxon>Viridiplantae</taxon>
        <taxon>Streptophyta</taxon>
        <taxon>Embryophyta</taxon>
        <taxon>Tracheophyta</taxon>
        <taxon>Spermatophyta</taxon>
        <taxon>Magnoliopsida</taxon>
        <taxon>eudicotyledons</taxon>
        <taxon>Gunneridae</taxon>
        <taxon>Pentapetalae</taxon>
        <taxon>asterids</taxon>
        <taxon>campanulids</taxon>
        <taxon>Asterales</taxon>
        <taxon>Asteraceae</taxon>
        <taxon>Asteroideae</taxon>
        <taxon>Anthemideae</taxon>
        <taxon>Anthemidinae</taxon>
        <taxon>Tanacetum</taxon>
    </lineage>
</organism>
<dbReference type="EMBL" id="BKCJ010009792">
    <property type="protein sequence ID" value="GEU88635.1"/>
    <property type="molecule type" value="Genomic_DNA"/>
</dbReference>
<protein>
    <submittedName>
        <fullName evidence="2">Uncharacterized protein</fullName>
    </submittedName>
</protein>
<dbReference type="AlphaFoldDB" id="A0A6L2NVK5"/>
<keyword evidence="1" id="KW-0732">Signal</keyword>
<evidence type="ECO:0000313" key="2">
    <source>
        <dbReference type="EMBL" id="GEU88635.1"/>
    </source>
</evidence>
<comment type="caution">
    <text evidence="2">The sequence shown here is derived from an EMBL/GenBank/DDBJ whole genome shotgun (WGS) entry which is preliminary data.</text>
</comment>
<name>A0A6L2NVK5_TANCI</name>
<reference evidence="2" key="1">
    <citation type="journal article" date="2019" name="Sci. Rep.">
        <title>Draft genome of Tanacetum cinerariifolium, the natural source of mosquito coil.</title>
        <authorList>
            <person name="Yamashiro T."/>
            <person name="Shiraishi A."/>
            <person name="Satake H."/>
            <person name="Nakayama K."/>
        </authorList>
    </citation>
    <scope>NUCLEOTIDE SEQUENCE</scope>
</reference>
<accession>A0A6L2NVK5</accession>
<gene>
    <name evidence="2" type="ORF">Tci_060613</name>
</gene>
<proteinExistence type="predicted"/>
<feature type="chain" id="PRO_5026863713" evidence="1">
    <location>
        <begin position="24"/>
        <end position="97"/>
    </location>
</feature>
<sequence>MDSKCFFALCCILLFSFPTEIQATRPITTMSEMAIGLHSDSQIKKLLPSYRAFSTQKNIGRRELVESLELHAKGSKPVVAATLYELPPTYTDPGIHH</sequence>
<feature type="signal peptide" evidence="1">
    <location>
        <begin position="1"/>
        <end position="23"/>
    </location>
</feature>